<dbReference type="RefSeq" id="WP_075050014.1">
    <property type="nucleotide sequence ID" value="NZ_CP006867.1"/>
</dbReference>
<gene>
    <name evidence="1" type="ORF">EYM_05500</name>
</gene>
<name>A0A0U3EB92_9CREN</name>
<proteinExistence type="predicted"/>
<dbReference type="AlphaFoldDB" id="A0A0U3EB92"/>
<dbReference type="Proteomes" id="UP000060778">
    <property type="component" value="Chromosome"/>
</dbReference>
<protein>
    <submittedName>
        <fullName evidence="1">Uncharacterized protein</fullName>
    </submittedName>
</protein>
<dbReference type="KEGG" id="iis:EYM_05500"/>
<evidence type="ECO:0000313" key="1">
    <source>
        <dbReference type="EMBL" id="ALU12590.1"/>
    </source>
</evidence>
<keyword evidence="2" id="KW-1185">Reference proteome</keyword>
<accession>A0A0U3EB92</accession>
<organism evidence="1 2">
    <name type="scientific">Ignicoccus islandicus DSM 13165</name>
    <dbReference type="NCBI Taxonomy" id="940295"/>
    <lineage>
        <taxon>Archaea</taxon>
        <taxon>Thermoproteota</taxon>
        <taxon>Thermoprotei</taxon>
        <taxon>Desulfurococcales</taxon>
        <taxon>Desulfurococcaceae</taxon>
        <taxon>Ignicoccus</taxon>
    </lineage>
</organism>
<sequence>MEYPPAALARILRKKYYVARHADWLIVMDKDCKEYLATVYVYPRYREVVVVDRDSVYDDVVKALKELNLDFEVSRREPQIPSF</sequence>
<reference evidence="1 2" key="1">
    <citation type="submission" date="2013-11" db="EMBL/GenBank/DDBJ databases">
        <title>Comparative genomics of Ignicoccus.</title>
        <authorList>
            <person name="Podar M."/>
        </authorList>
    </citation>
    <scope>NUCLEOTIDE SEQUENCE [LARGE SCALE GENOMIC DNA]</scope>
    <source>
        <strain evidence="1 2">DSM 13165</strain>
    </source>
</reference>
<evidence type="ECO:0000313" key="2">
    <source>
        <dbReference type="Proteomes" id="UP000060778"/>
    </source>
</evidence>
<dbReference type="GeneID" id="30680483"/>
<dbReference type="EMBL" id="CP006867">
    <property type="protein sequence ID" value="ALU12590.1"/>
    <property type="molecule type" value="Genomic_DNA"/>
</dbReference>